<comment type="caution">
    <text evidence="2">The sequence shown here is derived from an EMBL/GenBank/DDBJ whole genome shotgun (WGS) entry which is preliminary data.</text>
</comment>
<evidence type="ECO:0000313" key="2">
    <source>
        <dbReference type="EMBL" id="NJC34329.1"/>
    </source>
</evidence>
<sequence length="322" mass="32363">MKTRLLPLALLLLGGCGGGGSDSSDVSVVPTPTPAPAPAPPPAAPAPAPTPAPAPAPTPAPTADLRFDEIYSFRFGQSGIEVPTGCAVSGSPPAVTRHGDGPSLRFLLTPQVWIIGGDVGIGFDGRDADPDLAGREVAYAKRLGPATARFSITRPTPAGAAIDYVRQVDIAAPVGGVERRYRCIAGFATRAEDLGVRASSSLARAVLSGSVLIGGLERRLEANGVQIAYDAPARELSVVLRLVARAADPASADIDLGVMSARATLGTSGLLFTAFDDRAGAAGLISGAFFGPGAGEFGAVFSVSGTASGVAYSATGSLFAEP</sequence>
<evidence type="ECO:0008006" key="4">
    <source>
        <dbReference type="Google" id="ProtNLM"/>
    </source>
</evidence>
<accession>A0ABX0XNH4</accession>
<gene>
    <name evidence="2" type="ORF">GGR88_001803</name>
</gene>
<name>A0ABX0XNH4_9SPHN</name>
<keyword evidence="3" id="KW-1185">Reference proteome</keyword>
<dbReference type="PROSITE" id="PS51257">
    <property type="entry name" value="PROKAR_LIPOPROTEIN"/>
    <property type="match status" value="1"/>
</dbReference>
<evidence type="ECO:0000313" key="3">
    <source>
        <dbReference type="Proteomes" id="UP000734218"/>
    </source>
</evidence>
<evidence type="ECO:0000256" key="1">
    <source>
        <dbReference type="SAM" id="MobiDB-lite"/>
    </source>
</evidence>
<dbReference type="RefSeq" id="WP_167951678.1">
    <property type="nucleotide sequence ID" value="NZ_JAATJE010000001.1"/>
</dbReference>
<organism evidence="2 3">
    <name type="scientific">Sphingomonas jejuensis</name>
    <dbReference type="NCBI Taxonomy" id="904715"/>
    <lineage>
        <taxon>Bacteria</taxon>
        <taxon>Pseudomonadati</taxon>
        <taxon>Pseudomonadota</taxon>
        <taxon>Alphaproteobacteria</taxon>
        <taxon>Sphingomonadales</taxon>
        <taxon>Sphingomonadaceae</taxon>
        <taxon>Sphingomonas</taxon>
    </lineage>
</organism>
<dbReference type="EMBL" id="JAATJE010000001">
    <property type="protein sequence ID" value="NJC34329.1"/>
    <property type="molecule type" value="Genomic_DNA"/>
</dbReference>
<feature type="compositionally biased region" description="Pro residues" evidence="1">
    <location>
        <begin position="31"/>
        <end position="60"/>
    </location>
</feature>
<proteinExistence type="predicted"/>
<protein>
    <recommendedName>
        <fullName evidence="4">Transferrin-binding protein B C-lobe/N-lobe beta barrel domain-containing protein</fullName>
    </recommendedName>
</protein>
<reference evidence="2 3" key="1">
    <citation type="submission" date="2020-03" db="EMBL/GenBank/DDBJ databases">
        <title>Genomic Encyclopedia of Type Strains, Phase IV (KMG-IV): sequencing the most valuable type-strain genomes for metagenomic binning, comparative biology and taxonomic classification.</title>
        <authorList>
            <person name="Goeker M."/>
        </authorList>
    </citation>
    <scope>NUCLEOTIDE SEQUENCE [LARGE SCALE GENOMIC DNA]</scope>
    <source>
        <strain evidence="2 3">DSM 27651</strain>
    </source>
</reference>
<dbReference type="Proteomes" id="UP000734218">
    <property type="component" value="Unassembled WGS sequence"/>
</dbReference>
<feature type="region of interest" description="Disordered" evidence="1">
    <location>
        <begin position="21"/>
        <end position="63"/>
    </location>
</feature>